<organism evidence="2 3">
    <name type="scientific">Desulfosarcina widdelii</name>
    <dbReference type="NCBI Taxonomy" id="947919"/>
    <lineage>
        <taxon>Bacteria</taxon>
        <taxon>Pseudomonadati</taxon>
        <taxon>Thermodesulfobacteriota</taxon>
        <taxon>Desulfobacteria</taxon>
        <taxon>Desulfobacterales</taxon>
        <taxon>Desulfosarcinaceae</taxon>
        <taxon>Desulfosarcina</taxon>
    </lineage>
</organism>
<dbReference type="EMBL" id="AP021875">
    <property type="protein sequence ID" value="BBO74754.1"/>
    <property type="molecule type" value="Genomic_DNA"/>
</dbReference>
<reference evidence="2 3" key="1">
    <citation type="submission" date="2019-11" db="EMBL/GenBank/DDBJ databases">
        <title>Comparative genomics of hydrocarbon-degrading Desulfosarcina strains.</title>
        <authorList>
            <person name="Watanabe M."/>
            <person name="Kojima H."/>
            <person name="Fukui M."/>
        </authorList>
    </citation>
    <scope>NUCLEOTIDE SEQUENCE [LARGE SCALE GENOMIC DNA]</scope>
    <source>
        <strain evidence="2 3">PP31</strain>
    </source>
</reference>
<feature type="signal peptide" evidence="1">
    <location>
        <begin position="1"/>
        <end position="24"/>
    </location>
</feature>
<dbReference type="RefSeq" id="WP_155303741.1">
    <property type="nucleotide sequence ID" value="NZ_AP021875.1"/>
</dbReference>
<name>A0A5K7Z8G5_9BACT</name>
<keyword evidence="1" id="KW-0732">Signal</keyword>
<dbReference type="Proteomes" id="UP000427769">
    <property type="component" value="Chromosome"/>
</dbReference>
<evidence type="ECO:0000256" key="1">
    <source>
        <dbReference type="SAM" id="SignalP"/>
    </source>
</evidence>
<sequence length="310" mass="35127">MLKSMMASLAIIFISLVVSGTLHAATLHYTPVVSSTGDRIAYFKREYRYSVSGGGIIPFMGGKPTRVKVKSDRIQLCVKDLKTGCITVVKQWKPKLVKREGRLYIKPLLNWELDRLRYIISMRSEQDPGIWIYRRPYVYLSNIDHWSKLEQGRTKAGSVCVGLNEDVSKIRFPKSNKVIVEKTWEADKALPGIRQRLEELSARRFVEARSETERSRAEKLSDVAAGKWLSRLPEKLVDLFLAESKNSCGSCTDLAAAVILLGEGAVEPLVQRYDEFPSTTKLAVYLFFVDGAVRQENTHSAGIDPLWWRV</sequence>
<feature type="chain" id="PRO_5024388381" evidence="1">
    <location>
        <begin position="25"/>
        <end position="310"/>
    </location>
</feature>
<protein>
    <submittedName>
        <fullName evidence="2">Uncharacterized protein</fullName>
    </submittedName>
</protein>
<dbReference type="AlphaFoldDB" id="A0A5K7Z8G5"/>
<evidence type="ECO:0000313" key="3">
    <source>
        <dbReference type="Proteomes" id="UP000427769"/>
    </source>
</evidence>
<dbReference type="KEGG" id="dwd:DSCW_21710"/>
<gene>
    <name evidence="2" type="ORF">DSCW_21710</name>
</gene>
<accession>A0A5K7Z8G5</accession>
<proteinExistence type="predicted"/>
<keyword evidence="3" id="KW-1185">Reference proteome</keyword>
<evidence type="ECO:0000313" key="2">
    <source>
        <dbReference type="EMBL" id="BBO74754.1"/>
    </source>
</evidence>